<dbReference type="OrthoDB" id="120790at2759"/>
<proteinExistence type="predicted"/>
<evidence type="ECO:0000313" key="1">
    <source>
        <dbReference type="EMBL" id="OWZ23108.1"/>
    </source>
</evidence>
<evidence type="ECO:0000313" key="2">
    <source>
        <dbReference type="Proteomes" id="UP000198211"/>
    </source>
</evidence>
<gene>
    <name evidence="1" type="ORF">PHMEG_0002064</name>
</gene>
<dbReference type="Proteomes" id="UP000198211">
    <property type="component" value="Unassembled WGS sequence"/>
</dbReference>
<protein>
    <recommendedName>
        <fullName evidence="3">DDE-1 domain-containing protein</fullName>
    </recommendedName>
</protein>
<feature type="non-terminal residue" evidence="1">
    <location>
        <position position="1"/>
    </location>
</feature>
<keyword evidence="2" id="KW-1185">Reference proteome</keyword>
<sequence length="49" mass="5550">VLLLWDDFSGHWIQPVRDYAASINVVLIKIPPGYTSSCQPADIAWMKSF</sequence>
<evidence type="ECO:0008006" key="3">
    <source>
        <dbReference type="Google" id="ProtNLM"/>
    </source>
</evidence>
<dbReference type="AlphaFoldDB" id="A0A225X1I2"/>
<name>A0A225X1I2_9STRA</name>
<organism evidence="1 2">
    <name type="scientific">Phytophthora megakarya</name>
    <dbReference type="NCBI Taxonomy" id="4795"/>
    <lineage>
        <taxon>Eukaryota</taxon>
        <taxon>Sar</taxon>
        <taxon>Stramenopiles</taxon>
        <taxon>Oomycota</taxon>
        <taxon>Peronosporomycetes</taxon>
        <taxon>Peronosporales</taxon>
        <taxon>Peronosporaceae</taxon>
        <taxon>Phytophthora</taxon>
    </lineage>
</organism>
<accession>A0A225X1I2</accession>
<dbReference type="EMBL" id="NBNE01000085">
    <property type="protein sequence ID" value="OWZ23108.1"/>
    <property type="molecule type" value="Genomic_DNA"/>
</dbReference>
<comment type="caution">
    <text evidence="1">The sequence shown here is derived from an EMBL/GenBank/DDBJ whole genome shotgun (WGS) entry which is preliminary data.</text>
</comment>
<reference evidence="2" key="1">
    <citation type="submission" date="2017-03" db="EMBL/GenBank/DDBJ databases">
        <title>Phytopthora megakarya and P. palmivora, two closely related causual agents of cacao black pod achieved similar genome size and gene model numbers by different mechanisms.</title>
        <authorList>
            <person name="Ali S."/>
            <person name="Shao J."/>
            <person name="Larry D.J."/>
            <person name="Kronmiller B."/>
            <person name="Shen D."/>
            <person name="Strem M.D."/>
            <person name="Melnick R.L."/>
            <person name="Guiltinan M.J."/>
            <person name="Tyler B.M."/>
            <person name="Meinhardt L.W."/>
            <person name="Bailey B.A."/>
        </authorList>
    </citation>
    <scope>NUCLEOTIDE SEQUENCE [LARGE SCALE GENOMIC DNA]</scope>
    <source>
        <strain evidence="2">zdho120</strain>
    </source>
</reference>